<accession>A0ACB8B3T8</accession>
<gene>
    <name evidence="1" type="ORF">BV22DRAFT_1039898</name>
</gene>
<sequence length="323" mass="34078">MSQPDGHLPSHPQQGQKSLVDGPHDPEQISLDGKTPRADEDVSTGASESGFSFSSNSSGEVSEFIVLIAACPHSGIVGTPFDIGARRYEYPFPEGHSPTSEAFSPLSSSITSASSSLPNSPQWPFHISSKSFPLAAPPISKLKVHPKLRAANAREPPVPPGLVKKRHRLSADLQPHSGDEGQQSDASEVAVRSRKHSRFSMGLTGLDQMSGVPSDSDTGQSSYIGTETAGATQGASTNMSAIQRKDVAKPEEKTEQPPAVSVDLRVNADGEPVGLGCGITPAPLTHCSSILLIVHLLNLVPLASTRKGTCARQQRMVQDEGND</sequence>
<organism evidence="1 2">
    <name type="scientific">Leucogyrophana mollusca</name>
    <dbReference type="NCBI Taxonomy" id="85980"/>
    <lineage>
        <taxon>Eukaryota</taxon>
        <taxon>Fungi</taxon>
        <taxon>Dikarya</taxon>
        <taxon>Basidiomycota</taxon>
        <taxon>Agaricomycotina</taxon>
        <taxon>Agaricomycetes</taxon>
        <taxon>Agaricomycetidae</taxon>
        <taxon>Boletales</taxon>
        <taxon>Boletales incertae sedis</taxon>
        <taxon>Leucogyrophana</taxon>
    </lineage>
</organism>
<reference evidence="1" key="1">
    <citation type="journal article" date="2021" name="New Phytol.">
        <title>Evolutionary innovations through gain and loss of genes in the ectomycorrhizal Boletales.</title>
        <authorList>
            <person name="Wu G."/>
            <person name="Miyauchi S."/>
            <person name="Morin E."/>
            <person name="Kuo A."/>
            <person name="Drula E."/>
            <person name="Varga T."/>
            <person name="Kohler A."/>
            <person name="Feng B."/>
            <person name="Cao Y."/>
            <person name="Lipzen A."/>
            <person name="Daum C."/>
            <person name="Hundley H."/>
            <person name="Pangilinan J."/>
            <person name="Johnson J."/>
            <person name="Barry K."/>
            <person name="LaButti K."/>
            <person name="Ng V."/>
            <person name="Ahrendt S."/>
            <person name="Min B."/>
            <person name="Choi I.G."/>
            <person name="Park H."/>
            <person name="Plett J.M."/>
            <person name="Magnuson J."/>
            <person name="Spatafora J.W."/>
            <person name="Nagy L.G."/>
            <person name="Henrissat B."/>
            <person name="Grigoriev I.V."/>
            <person name="Yang Z.L."/>
            <person name="Xu J."/>
            <person name="Martin F.M."/>
        </authorList>
    </citation>
    <scope>NUCLEOTIDE SEQUENCE</scope>
    <source>
        <strain evidence="1">KUC20120723A-06</strain>
    </source>
</reference>
<dbReference type="Proteomes" id="UP000790709">
    <property type="component" value="Unassembled WGS sequence"/>
</dbReference>
<evidence type="ECO:0000313" key="1">
    <source>
        <dbReference type="EMBL" id="KAH7920415.1"/>
    </source>
</evidence>
<proteinExistence type="predicted"/>
<comment type="caution">
    <text evidence="1">The sequence shown here is derived from an EMBL/GenBank/DDBJ whole genome shotgun (WGS) entry which is preliminary data.</text>
</comment>
<protein>
    <submittedName>
        <fullName evidence="1">Uncharacterized protein</fullName>
    </submittedName>
</protein>
<keyword evidence="2" id="KW-1185">Reference proteome</keyword>
<dbReference type="EMBL" id="MU266582">
    <property type="protein sequence ID" value="KAH7920415.1"/>
    <property type="molecule type" value="Genomic_DNA"/>
</dbReference>
<name>A0ACB8B3T8_9AGAM</name>
<evidence type="ECO:0000313" key="2">
    <source>
        <dbReference type="Proteomes" id="UP000790709"/>
    </source>
</evidence>